<protein>
    <submittedName>
        <fullName evidence="1">Uncharacterized protein</fullName>
    </submittedName>
</protein>
<gene>
    <name evidence="1" type="ORF">NE686_12320</name>
</gene>
<organism evidence="1 2">
    <name type="scientific">Tissierella carlieri</name>
    <dbReference type="NCBI Taxonomy" id="689904"/>
    <lineage>
        <taxon>Bacteria</taxon>
        <taxon>Bacillati</taxon>
        <taxon>Bacillota</taxon>
        <taxon>Tissierellia</taxon>
        <taxon>Tissierellales</taxon>
        <taxon>Tissierellaceae</taxon>
        <taxon>Tissierella</taxon>
    </lineage>
</organism>
<dbReference type="Proteomes" id="UP001524478">
    <property type="component" value="Unassembled WGS sequence"/>
</dbReference>
<evidence type="ECO:0000313" key="1">
    <source>
        <dbReference type="EMBL" id="MCQ4923878.1"/>
    </source>
</evidence>
<reference evidence="1 2" key="1">
    <citation type="submission" date="2022-06" db="EMBL/GenBank/DDBJ databases">
        <title>Isolation of gut microbiota from human fecal samples.</title>
        <authorList>
            <person name="Pamer E.G."/>
            <person name="Barat B."/>
            <person name="Waligurski E."/>
            <person name="Medina S."/>
            <person name="Paddock L."/>
            <person name="Mostad J."/>
        </authorList>
    </citation>
    <scope>NUCLEOTIDE SEQUENCE [LARGE SCALE GENOMIC DNA]</scope>
    <source>
        <strain evidence="1 2">DFI.7.95</strain>
    </source>
</reference>
<dbReference type="EMBL" id="JANGAC010000008">
    <property type="protein sequence ID" value="MCQ4923878.1"/>
    <property type="molecule type" value="Genomic_DNA"/>
</dbReference>
<comment type="caution">
    <text evidence="1">The sequence shown here is derived from an EMBL/GenBank/DDBJ whole genome shotgun (WGS) entry which is preliminary data.</text>
</comment>
<evidence type="ECO:0000313" key="2">
    <source>
        <dbReference type="Proteomes" id="UP001524478"/>
    </source>
</evidence>
<keyword evidence="2" id="KW-1185">Reference proteome</keyword>
<name>A0ABT1SBL8_9FIRM</name>
<accession>A0ABT1SBL8</accession>
<proteinExistence type="predicted"/>
<sequence>MNKEIAARIEQIAVELTNQLSVVETPGELDSVQKVYDIFSEMDYYKENPEHLRFVDAVKDKLGRKSVLAMLKGKKG</sequence>
<feature type="non-terminal residue" evidence="1">
    <location>
        <position position="76"/>
    </location>
</feature>
<dbReference type="RefSeq" id="WP_256311732.1">
    <property type="nucleotide sequence ID" value="NZ_JANGAC010000008.1"/>
</dbReference>